<dbReference type="PANTHER" id="PTHR35910:SF1">
    <property type="entry name" value="2EXR DOMAIN-CONTAINING PROTEIN"/>
    <property type="match status" value="1"/>
</dbReference>
<dbReference type="PANTHER" id="PTHR35910">
    <property type="entry name" value="2EXR DOMAIN-CONTAINING PROTEIN"/>
    <property type="match status" value="1"/>
</dbReference>
<gene>
    <name evidence="2" type="ORF">F5X68DRAFT_40160</name>
</gene>
<evidence type="ECO:0000313" key="2">
    <source>
        <dbReference type="EMBL" id="KAH6675339.1"/>
    </source>
</evidence>
<dbReference type="Proteomes" id="UP000770015">
    <property type="component" value="Unassembled WGS sequence"/>
</dbReference>
<dbReference type="AlphaFoldDB" id="A0A9P8V4F3"/>
<sequence>MADPSFTNFSRLPPEIRRQIWQAAIRPDRPGVHYFEIRKVEDPAEDDDPHTLDLPGSNLFAGEDKSLWTTNPAADPENDAENSDFRRIQRAKASSYFVDVGLWSACQESRKTIQEHADLVRFANVALFFEPDHHPYHYIRVDAKEDLFVMEMGKPFPKAEEGEWDTTVRNALCLDLDGYRVDRPGLKQAQIAFEFDKKWFQGSQNFTRPKESNCMPCLTFVLYAHSWNTHGETSQLWLIDRSIKRNNISPRPPARFQQATTSYHRILANEVSNGAPNAFTFLRMMEKAFGEIAEGWQSAVGVLECRNC</sequence>
<proteinExistence type="predicted"/>
<feature type="domain" description="2EXR" evidence="1">
    <location>
        <begin position="6"/>
        <end position="146"/>
    </location>
</feature>
<organism evidence="2 3">
    <name type="scientific">Plectosphaerella plurivora</name>
    <dbReference type="NCBI Taxonomy" id="936078"/>
    <lineage>
        <taxon>Eukaryota</taxon>
        <taxon>Fungi</taxon>
        <taxon>Dikarya</taxon>
        <taxon>Ascomycota</taxon>
        <taxon>Pezizomycotina</taxon>
        <taxon>Sordariomycetes</taxon>
        <taxon>Hypocreomycetidae</taxon>
        <taxon>Glomerellales</taxon>
        <taxon>Plectosphaerellaceae</taxon>
        <taxon>Plectosphaerella</taxon>
    </lineage>
</organism>
<evidence type="ECO:0000313" key="3">
    <source>
        <dbReference type="Proteomes" id="UP000770015"/>
    </source>
</evidence>
<evidence type="ECO:0000259" key="1">
    <source>
        <dbReference type="Pfam" id="PF20150"/>
    </source>
</evidence>
<dbReference type="InterPro" id="IPR045518">
    <property type="entry name" value="2EXR"/>
</dbReference>
<protein>
    <recommendedName>
        <fullName evidence="1">2EXR domain-containing protein</fullName>
    </recommendedName>
</protein>
<comment type="caution">
    <text evidence="2">The sequence shown here is derived from an EMBL/GenBank/DDBJ whole genome shotgun (WGS) entry which is preliminary data.</text>
</comment>
<reference evidence="2" key="1">
    <citation type="journal article" date="2021" name="Nat. Commun.">
        <title>Genetic determinants of endophytism in the Arabidopsis root mycobiome.</title>
        <authorList>
            <person name="Mesny F."/>
            <person name="Miyauchi S."/>
            <person name="Thiergart T."/>
            <person name="Pickel B."/>
            <person name="Atanasova L."/>
            <person name="Karlsson M."/>
            <person name="Huettel B."/>
            <person name="Barry K.W."/>
            <person name="Haridas S."/>
            <person name="Chen C."/>
            <person name="Bauer D."/>
            <person name="Andreopoulos W."/>
            <person name="Pangilinan J."/>
            <person name="LaButti K."/>
            <person name="Riley R."/>
            <person name="Lipzen A."/>
            <person name="Clum A."/>
            <person name="Drula E."/>
            <person name="Henrissat B."/>
            <person name="Kohler A."/>
            <person name="Grigoriev I.V."/>
            <person name="Martin F.M."/>
            <person name="Hacquard S."/>
        </authorList>
    </citation>
    <scope>NUCLEOTIDE SEQUENCE</scope>
    <source>
        <strain evidence="2">MPI-SDFR-AT-0117</strain>
    </source>
</reference>
<accession>A0A9P8V4F3</accession>
<dbReference type="EMBL" id="JAGSXJ010000025">
    <property type="protein sequence ID" value="KAH6675339.1"/>
    <property type="molecule type" value="Genomic_DNA"/>
</dbReference>
<name>A0A9P8V4F3_9PEZI</name>
<keyword evidence="3" id="KW-1185">Reference proteome</keyword>
<dbReference type="OrthoDB" id="3596450at2759"/>
<dbReference type="Pfam" id="PF20150">
    <property type="entry name" value="2EXR"/>
    <property type="match status" value="1"/>
</dbReference>